<sequence>MLVVLYGLLGTEREKLKENGGMKMTVKPEKLVRIYSVDTSAFYNDNEVKIHKKILKLYQHRDILKKRLSDKKYKNNEERYKYYKKYISKRITKLKNELHKSFSENKSIRTLRPKALKENKVIGLFESVLTRTLGIKENELSEDIIVVQVYYFQVLEDIIKNGFIHNGEKYIYFSSSAGQIRTKKAVFLRESLWERHKNSLTCGLSVDEINQKGGVNINKYQAYLALTNSATEVWKDFNIHKAIVVDDLETNVHSLFDYINRDTYEITRKEMDIPITHTDGCGMILPKKSKKSFMVRLPWIKGLLVPFPFDKFAKEHGSFIVKDIYGKEWDIIKDDIQVIFTKSQFKMWKYYDSWEDYKDRFIKYNCQAAKLNEEDTSGEAKLNYQMLQTLTDISDEELKKIAESTIQDILNVGSDKETMLRVLGATKENKKKNWFQQALLLYPELLNDSHSRQVIKDKKRKLVKEARAGKLNVNGKYTFLCPDLYAFCEKLFLGKENPKGLLANGEVYCRLFEEGKVDVLRSPHLYREHAIRNNVIDDEKKKWFITEGIYTSIHDPISKMLQFDNDGDKALVIQDETLVKVAERNMQGIVPLYYEMAKAGAEEINSENIYKSLILAYKANIGVISNDITKIWNSENVDLDAIKWLTMYNNFVIDYAKTLFMPEPPDYVKQKLKSYAKGKMPHFFKYVKEETKKVQIMKDGKKRTLTFKKEKKVEPINNSTVNRLYEIIPDKRINFTKIAGKFDYKMLMKNKRVKLDEEIISKYEELNKNKKQLMNDQEEHESHKMPYIYQRIREELLKVNNDVQYVTDVLVKYLKDSPFKTTLWSSFGDIILKNLERNLKGTKQCEMCGERIEKKRAKKYCEKCAKKRERERVKRLRQKQKKVERK</sequence>
<dbReference type="Proteomes" id="UP000532769">
    <property type="component" value="Unassembled WGS sequence"/>
</dbReference>
<dbReference type="EMBL" id="JAASRS010000001">
    <property type="protein sequence ID" value="NIK15321.1"/>
    <property type="molecule type" value="Genomic_DNA"/>
</dbReference>
<keyword evidence="1" id="KW-0175">Coiled coil</keyword>
<feature type="coiled-coil region" evidence="1">
    <location>
        <begin position="756"/>
        <end position="783"/>
    </location>
</feature>
<accession>A0A846ME77</accession>
<proteinExistence type="predicted"/>
<protein>
    <submittedName>
        <fullName evidence="2">Uncharacterized protein</fullName>
    </submittedName>
</protein>
<organism evidence="2 3">
    <name type="scientific">Saccharococcus thermophilus</name>
    <dbReference type="NCBI Taxonomy" id="29396"/>
    <lineage>
        <taxon>Bacteria</taxon>
        <taxon>Bacillati</taxon>
        <taxon>Bacillota</taxon>
        <taxon>Bacilli</taxon>
        <taxon>Bacillales</taxon>
        <taxon>Anoxybacillaceae</taxon>
        <taxon>Saccharococcus</taxon>
    </lineage>
</organism>
<comment type="caution">
    <text evidence="2">The sequence shown here is derived from an EMBL/GenBank/DDBJ whole genome shotgun (WGS) entry which is preliminary data.</text>
</comment>
<reference evidence="2 3" key="1">
    <citation type="submission" date="2020-03" db="EMBL/GenBank/DDBJ databases">
        <title>Genomic Encyclopedia of Archaeal and Bacterial Type Strains, Phase II (KMG-II): from individual species to whole genera.</title>
        <authorList>
            <person name="Goeker M."/>
        </authorList>
    </citation>
    <scope>NUCLEOTIDE SEQUENCE [LARGE SCALE GENOMIC DNA]</scope>
    <source>
        <strain evidence="2 3">DSM 4749</strain>
    </source>
</reference>
<dbReference type="AlphaFoldDB" id="A0A846ME77"/>
<keyword evidence="3" id="KW-1185">Reference proteome</keyword>
<evidence type="ECO:0000313" key="3">
    <source>
        <dbReference type="Proteomes" id="UP000532769"/>
    </source>
</evidence>
<evidence type="ECO:0000256" key="1">
    <source>
        <dbReference type="SAM" id="Coils"/>
    </source>
</evidence>
<gene>
    <name evidence="2" type="ORF">BDD39_001831</name>
</gene>
<name>A0A846ME77_9BACL</name>
<evidence type="ECO:0000313" key="2">
    <source>
        <dbReference type="EMBL" id="NIK15321.1"/>
    </source>
</evidence>